<dbReference type="InterPro" id="IPR000184">
    <property type="entry name" value="Bac_surfAg_D15"/>
</dbReference>
<feature type="domain" description="POTRA" evidence="3">
    <location>
        <begin position="49"/>
        <end position="122"/>
    </location>
</feature>
<accession>A0ABN6MNZ4</accession>
<comment type="subcellular location">
    <subcellularLocation>
        <location evidence="1">Membrane</location>
    </subcellularLocation>
</comment>
<dbReference type="InterPro" id="IPR010827">
    <property type="entry name" value="BamA/TamA_POTRA"/>
</dbReference>
<dbReference type="EMBL" id="AP025591">
    <property type="protein sequence ID" value="BDG02071.1"/>
    <property type="molecule type" value="Genomic_DNA"/>
</dbReference>
<protein>
    <recommendedName>
        <fullName evidence="3">POTRA domain-containing protein</fullName>
    </recommendedName>
</protein>
<name>A0ABN6MNZ4_9BACT</name>
<dbReference type="PROSITE" id="PS51779">
    <property type="entry name" value="POTRA"/>
    <property type="match status" value="1"/>
</dbReference>
<dbReference type="Gene3D" id="3.10.20.310">
    <property type="entry name" value="membrane protein fhac"/>
    <property type="match status" value="1"/>
</dbReference>
<sequence>MLALPPALLALALLQQAPSPAPDAASPPEVTPGVVSHAGNGDLTAVRRYRVERVEFRGLVHTRADEVRRHVLVAEGDILDQDRVLLSRLRLLQLGWFSRVEARVARGSERGLVVLVFDVVERNTLVVTDLVFGTTGPQPFYGGLGLSQQNFLGRGLGLSGAFVYGGAPLGRPDDPSRFALRGGFFAPDVAVGRLPPLVFGFSGVFLRGEELACGDPACDAFSADHYAGAPRIRYQRTGGDLTLGFRPGPFERVSGTYRYERVHATGVDLALGVPGAAPPVLPGWSNDSALTLSYEIDTRDDFFFPTEGVRGLAQVTLGSKLLGSDYEYSRYLLQLETAYALFGQRLRFQSALGVAQGDAPFFDRFYAADFSYFAVGPALGRALELNFSTDSRYDAFLAMGGLEYGVPLWSRGGFFQRGYVAFGVRGVWSSQTLGGGRTTYSKIPFSADVALRLDTPVGTFNASLGYAVDNFL</sequence>
<keyword evidence="5" id="KW-1185">Reference proteome</keyword>
<dbReference type="InterPro" id="IPR034746">
    <property type="entry name" value="POTRA"/>
</dbReference>
<evidence type="ECO:0000259" key="3">
    <source>
        <dbReference type="PROSITE" id="PS51779"/>
    </source>
</evidence>
<dbReference type="Pfam" id="PF01103">
    <property type="entry name" value="Omp85"/>
    <property type="match status" value="1"/>
</dbReference>
<keyword evidence="2" id="KW-0472">Membrane</keyword>
<proteinExistence type="predicted"/>
<evidence type="ECO:0000313" key="4">
    <source>
        <dbReference type="EMBL" id="BDG02071.1"/>
    </source>
</evidence>
<evidence type="ECO:0000256" key="2">
    <source>
        <dbReference type="ARBA" id="ARBA00023136"/>
    </source>
</evidence>
<evidence type="ECO:0000313" key="5">
    <source>
        <dbReference type="Proteomes" id="UP001162891"/>
    </source>
</evidence>
<dbReference type="Pfam" id="PF07244">
    <property type="entry name" value="POTRA"/>
    <property type="match status" value="1"/>
</dbReference>
<organism evidence="4 5">
    <name type="scientific">Anaeromyxobacter oryzae</name>
    <dbReference type="NCBI Taxonomy" id="2918170"/>
    <lineage>
        <taxon>Bacteria</taxon>
        <taxon>Pseudomonadati</taxon>
        <taxon>Myxococcota</taxon>
        <taxon>Myxococcia</taxon>
        <taxon>Myxococcales</taxon>
        <taxon>Cystobacterineae</taxon>
        <taxon>Anaeromyxobacteraceae</taxon>
        <taxon>Anaeromyxobacter</taxon>
    </lineage>
</organism>
<dbReference type="Gene3D" id="2.40.160.50">
    <property type="entry name" value="membrane protein fhac: a member of the omp85/tpsb transporter family"/>
    <property type="match status" value="1"/>
</dbReference>
<reference evidence="5" key="1">
    <citation type="journal article" date="2022" name="Int. J. Syst. Evol. Microbiol.">
        <title>Anaeromyxobacter oryzae sp. nov., Anaeromyxobacter diazotrophicus sp. nov. and Anaeromyxobacter paludicola sp. nov., isolated from paddy soils.</title>
        <authorList>
            <person name="Itoh H."/>
            <person name="Xu Z."/>
            <person name="Mise K."/>
            <person name="Masuda Y."/>
            <person name="Ushijima N."/>
            <person name="Hayakawa C."/>
            <person name="Shiratori Y."/>
            <person name="Senoo K."/>
        </authorList>
    </citation>
    <scope>NUCLEOTIDE SEQUENCE [LARGE SCALE GENOMIC DNA]</scope>
    <source>
        <strain evidence="5">Red232</strain>
    </source>
</reference>
<dbReference type="Proteomes" id="UP001162891">
    <property type="component" value="Chromosome"/>
</dbReference>
<evidence type="ECO:0000256" key="1">
    <source>
        <dbReference type="ARBA" id="ARBA00004370"/>
    </source>
</evidence>
<dbReference type="RefSeq" id="WP_248359279.1">
    <property type="nucleotide sequence ID" value="NZ_AP025591.1"/>
</dbReference>
<gene>
    <name evidence="4" type="ORF">AMOR_10670</name>
</gene>